<dbReference type="Proteomes" id="UP000054877">
    <property type="component" value="Unassembled WGS sequence"/>
</dbReference>
<dbReference type="GO" id="GO:0009306">
    <property type="term" value="P:protein secretion"/>
    <property type="evidence" value="ECO:0007669"/>
    <property type="project" value="InterPro"/>
</dbReference>
<reference evidence="14 15" key="1">
    <citation type="submission" date="2015-11" db="EMBL/GenBank/DDBJ databases">
        <title>Genomic analysis of 38 Legionella species identifies large and diverse effector repertoires.</title>
        <authorList>
            <person name="Burstein D."/>
            <person name="Amaro F."/>
            <person name="Zusman T."/>
            <person name="Lifshitz Z."/>
            <person name="Cohen O."/>
            <person name="Gilbert J.A."/>
            <person name="Pupko T."/>
            <person name="Shuman H.A."/>
            <person name="Segal G."/>
        </authorList>
    </citation>
    <scope>NUCLEOTIDE SEQUENCE [LARGE SCALE GENOMIC DNA]</scope>
    <source>
        <strain evidence="14 15">Mt.St.Helens-9</strain>
    </source>
</reference>
<dbReference type="RefSeq" id="WP_058483533.1">
    <property type="nucleotide sequence ID" value="NZ_CAAAII010000001.1"/>
</dbReference>
<evidence type="ECO:0000256" key="7">
    <source>
        <dbReference type="ARBA" id="ARBA00022927"/>
    </source>
</evidence>
<evidence type="ECO:0000256" key="6">
    <source>
        <dbReference type="ARBA" id="ARBA00022692"/>
    </source>
</evidence>
<evidence type="ECO:0000259" key="12">
    <source>
        <dbReference type="Pfam" id="PF03934"/>
    </source>
</evidence>
<dbReference type="NCBIfam" id="NF037980">
    <property type="entry name" value="T2SS_GspK"/>
    <property type="match status" value="1"/>
</dbReference>
<dbReference type="PIRSF" id="PIRSF002786">
    <property type="entry name" value="XcpX"/>
    <property type="match status" value="1"/>
</dbReference>
<dbReference type="PATRIC" id="fig|452.5.peg.1785"/>
<keyword evidence="5 10" id="KW-0997">Cell inner membrane</keyword>
<dbReference type="InterPro" id="IPR049031">
    <property type="entry name" value="T2SSK_SAM-like_1st"/>
</dbReference>
<keyword evidence="7" id="KW-0653">Protein transport</keyword>
<evidence type="ECO:0000259" key="13">
    <source>
        <dbReference type="Pfam" id="PF21687"/>
    </source>
</evidence>
<dbReference type="InterPro" id="IPR049179">
    <property type="entry name" value="T2SSK_SAM-like_2nd"/>
</dbReference>
<keyword evidence="6 11" id="KW-0812">Transmembrane</keyword>
<dbReference type="Gene3D" id="3.30.1300.30">
    <property type="entry name" value="GSPII I/J protein-like"/>
    <property type="match status" value="1"/>
</dbReference>
<evidence type="ECO:0000256" key="1">
    <source>
        <dbReference type="ARBA" id="ARBA00004533"/>
    </source>
</evidence>
<dbReference type="PANTHER" id="PTHR38831">
    <property type="entry name" value="TYPE II SECRETION SYSTEM PROTEIN K"/>
    <property type="match status" value="1"/>
</dbReference>
<keyword evidence="8 11" id="KW-1133">Transmembrane helix</keyword>
<feature type="transmembrane region" description="Helical" evidence="11">
    <location>
        <begin position="21"/>
        <end position="40"/>
    </location>
</feature>
<feature type="domain" description="T2SS protein K second SAM-like" evidence="12">
    <location>
        <begin position="224"/>
        <end position="265"/>
    </location>
</feature>
<accession>A0A0W0Z4M8</accession>
<dbReference type="Gene3D" id="1.10.40.60">
    <property type="entry name" value="EpsJ-like"/>
    <property type="match status" value="2"/>
</dbReference>
<keyword evidence="3 10" id="KW-0813">Transport</keyword>
<dbReference type="SUPFAM" id="SSF158544">
    <property type="entry name" value="GspK insert domain-like"/>
    <property type="match status" value="1"/>
</dbReference>
<evidence type="ECO:0000256" key="10">
    <source>
        <dbReference type="PIRNR" id="PIRNR002786"/>
    </source>
</evidence>
<dbReference type="PANTHER" id="PTHR38831:SF1">
    <property type="entry name" value="TYPE II SECRETION SYSTEM PROTEIN K-RELATED"/>
    <property type="match status" value="1"/>
</dbReference>
<sequence>MVIPRKNNGISEQYGHALKGSALISALFIMTLVAIAATAMSTRLQMDIYRTRLTLLTDKLYLASQGVTFWAMSELSNKKNRFTRSNKQGIVALFPNKIKNIYPDFVTNGSLYDLQSRFNLNNLSEKAYVLMFFRLLDNLNLKSGLNNDQKKILLADLQSWISPYKPGRGNDERMNYYLKQKPPYFPSHQPLHSVTEFRLIRNVPANIYQGLANYITALPETTAININTAPPFVLKALGNGLKPDQVNELMLARQENGITDIKKINPLLQKLRIRGEQVTLESQYFLSVAIIRHDELNLINYTILKRTRDKKGKISVSLISESLNTL</sequence>
<dbReference type="Pfam" id="PF21687">
    <property type="entry name" value="T2SSK_1st"/>
    <property type="match status" value="1"/>
</dbReference>
<keyword evidence="15" id="KW-1185">Reference proteome</keyword>
<feature type="domain" description="T2SS protein K first SAM-like" evidence="13">
    <location>
        <begin position="116"/>
        <end position="220"/>
    </location>
</feature>
<evidence type="ECO:0000256" key="8">
    <source>
        <dbReference type="ARBA" id="ARBA00022989"/>
    </source>
</evidence>
<dbReference type="AlphaFoldDB" id="A0A0W0Z4M8"/>
<evidence type="ECO:0000313" key="14">
    <source>
        <dbReference type="EMBL" id="KTD64105.1"/>
    </source>
</evidence>
<evidence type="ECO:0000256" key="3">
    <source>
        <dbReference type="ARBA" id="ARBA00022448"/>
    </source>
</evidence>
<dbReference type="InterPro" id="IPR005628">
    <property type="entry name" value="GspK"/>
</dbReference>
<protein>
    <recommendedName>
        <fullName evidence="10">Type II secretion system protein K</fullName>
    </recommendedName>
</protein>
<gene>
    <name evidence="14" type="primary">lspK</name>
    <name evidence="14" type="ORF">Lspi_1624</name>
</gene>
<evidence type="ECO:0000256" key="5">
    <source>
        <dbReference type="ARBA" id="ARBA00022519"/>
    </source>
</evidence>
<comment type="caution">
    <text evidence="14">The sequence shown here is derived from an EMBL/GenBank/DDBJ whole genome shotgun (WGS) entry which is preliminary data.</text>
</comment>
<organism evidence="14 15">
    <name type="scientific">Legionella spiritensis</name>
    <dbReference type="NCBI Taxonomy" id="452"/>
    <lineage>
        <taxon>Bacteria</taxon>
        <taxon>Pseudomonadati</taxon>
        <taxon>Pseudomonadota</taxon>
        <taxon>Gammaproteobacteria</taxon>
        <taxon>Legionellales</taxon>
        <taxon>Legionellaceae</taxon>
        <taxon>Legionella</taxon>
    </lineage>
</organism>
<dbReference type="Pfam" id="PF03934">
    <property type="entry name" value="T2SSK"/>
    <property type="match status" value="1"/>
</dbReference>
<dbReference type="InterPro" id="IPR038072">
    <property type="entry name" value="GspK_central_sf"/>
</dbReference>
<keyword evidence="4 10" id="KW-1003">Cell membrane</keyword>
<comment type="similarity">
    <text evidence="2 10">Belongs to the GSP K family.</text>
</comment>
<dbReference type="OrthoDB" id="9788973at2"/>
<dbReference type="STRING" id="452.Lspi_1624"/>
<comment type="subcellular location">
    <subcellularLocation>
        <location evidence="1 10">Cell inner membrane</location>
    </subcellularLocation>
</comment>
<evidence type="ECO:0000256" key="2">
    <source>
        <dbReference type="ARBA" id="ARBA00007246"/>
    </source>
</evidence>
<keyword evidence="9 10" id="KW-0472">Membrane</keyword>
<evidence type="ECO:0000256" key="4">
    <source>
        <dbReference type="ARBA" id="ARBA00022475"/>
    </source>
</evidence>
<evidence type="ECO:0000256" key="11">
    <source>
        <dbReference type="SAM" id="Phobius"/>
    </source>
</evidence>
<proteinExistence type="inferred from homology"/>
<dbReference type="EMBL" id="LNYX01000014">
    <property type="protein sequence ID" value="KTD64105.1"/>
    <property type="molecule type" value="Genomic_DNA"/>
</dbReference>
<evidence type="ECO:0000313" key="15">
    <source>
        <dbReference type="Proteomes" id="UP000054877"/>
    </source>
</evidence>
<dbReference type="GO" id="GO:0005886">
    <property type="term" value="C:plasma membrane"/>
    <property type="evidence" value="ECO:0007669"/>
    <property type="project" value="UniProtKB-SubCell"/>
</dbReference>
<name>A0A0W0Z4M8_LEGSP</name>
<evidence type="ECO:0000256" key="9">
    <source>
        <dbReference type="ARBA" id="ARBA00023136"/>
    </source>
</evidence>